<dbReference type="Gene3D" id="3.30.470.20">
    <property type="entry name" value="ATP-grasp fold, B domain"/>
    <property type="match status" value="1"/>
</dbReference>
<reference evidence="16" key="1">
    <citation type="submission" date="2006-11" db="EMBL/GenBank/DDBJ databases">
        <authorList>
            <person name="Ahn Y.-B."/>
            <person name="Chae J.-C."/>
            <person name="Zylstra G.J."/>
            <person name="Haggblom M.M."/>
        </authorList>
    </citation>
    <scope>NUCLEOTIDE SEQUENCE</scope>
    <source>
        <strain evidence="16">AK1</strain>
    </source>
</reference>
<reference evidence="16" key="2">
    <citation type="journal article" date="2009" name="Appl. Environ. Microbiol.">
        <title>Degradation of phenol via phenylphosphate and carboxylation to 4-hydroxybenzoate by a newly isolated strain of the sulfate-reducing bacterium Desulfobacterium anilini.</title>
        <authorList>
            <person name="Ahn Y.B."/>
            <person name="Chae J.C."/>
            <person name="Zylstra G.J."/>
            <person name="Haggblom M.M."/>
        </authorList>
    </citation>
    <scope>NUCLEOTIDE SEQUENCE</scope>
    <source>
        <strain evidence="16">AK1</strain>
    </source>
</reference>
<evidence type="ECO:0000256" key="13">
    <source>
        <dbReference type="ARBA" id="ARBA00033470"/>
    </source>
</evidence>
<evidence type="ECO:0000256" key="12">
    <source>
        <dbReference type="ARBA" id="ARBA00022842"/>
    </source>
</evidence>
<evidence type="ECO:0000256" key="7">
    <source>
        <dbReference type="ARBA" id="ARBA00022679"/>
    </source>
</evidence>
<keyword evidence="7" id="KW-0808">Transferase</keyword>
<dbReference type="InterPro" id="IPR013815">
    <property type="entry name" value="ATP_grasp_subdomain_1"/>
</dbReference>
<evidence type="ECO:0000256" key="8">
    <source>
        <dbReference type="ARBA" id="ARBA00022723"/>
    </source>
</evidence>
<evidence type="ECO:0000256" key="1">
    <source>
        <dbReference type="ARBA" id="ARBA00001946"/>
    </source>
</evidence>
<dbReference type="PANTHER" id="PTHR43030">
    <property type="entry name" value="PHOSPHOENOLPYRUVATE SYNTHASE"/>
    <property type="match status" value="1"/>
</dbReference>
<accession>A3R4M1</accession>
<dbReference type="SUPFAM" id="SSF56059">
    <property type="entry name" value="Glutathione synthetase ATP-binding domain-like"/>
    <property type="match status" value="1"/>
</dbReference>
<keyword evidence="12" id="KW-0460">Magnesium</keyword>
<name>A3R4M1_9BACT</name>
<dbReference type="Gene3D" id="3.30.1490.20">
    <property type="entry name" value="ATP-grasp fold, A domain"/>
    <property type="match status" value="1"/>
</dbReference>
<dbReference type="Pfam" id="PF01326">
    <property type="entry name" value="PPDK_N"/>
    <property type="match status" value="1"/>
</dbReference>
<protein>
    <recommendedName>
        <fullName evidence="6">Phosphoenolpyruvate synthase</fullName>
        <ecNumber evidence="5">2.7.9.2</ecNumber>
    </recommendedName>
    <alternativeName>
        <fullName evidence="13">Pyruvate, water dikinase</fullName>
    </alternativeName>
</protein>
<evidence type="ECO:0000256" key="9">
    <source>
        <dbReference type="ARBA" id="ARBA00022741"/>
    </source>
</evidence>
<comment type="catalytic activity">
    <reaction evidence="14">
        <text>pyruvate + ATP + H2O = phosphoenolpyruvate + AMP + phosphate + 2 H(+)</text>
        <dbReference type="Rhea" id="RHEA:11364"/>
        <dbReference type="ChEBI" id="CHEBI:15361"/>
        <dbReference type="ChEBI" id="CHEBI:15377"/>
        <dbReference type="ChEBI" id="CHEBI:15378"/>
        <dbReference type="ChEBI" id="CHEBI:30616"/>
        <dbReference type="ChEBI" id="CHEBI:43474"/>
        <dbReference type="ChEBI" id="CHEBI:58702"/>
        <dbReference type="ChEBI" id="CHEBI:456215"/>
        <dbReference type="EC" id="2.7.9.2"/>
    </reaction>
</comment>
<dbReference type="PANTHER" id="PTHR43030:SF1">
    <property type="entry name" value="PHOSPHOENOLPYRUVATE SYNTHASE"/>
    <property type="match status" value="1"/>
</dbReference>
<evidence type="ECO:0000256" key="14">
    <source>
        <dbReference type="ARBA" id="ARBA00047700"/>
    </source>
</evidence>
<feature type="domain" description="Pyruvate phosphate dikinase AMP/ATP-binding" evidence="15">
    <location>
        <begin position="21"/>
        <end position="338"/>
    </location>
</feature>
<keyword evidence="10" id="KW-0418">Kinase</keyword>
<comment type="pathway">
    <text evidence="3">Carbohydrate biosynthesis; gluconeogenesis.</text>
</comment>
<proteinExistence type="inferred from homology"/>
<evidence type="ECO:0000259" key="15">
    <source>
        <dbReference type="Pfam" id="PF01326"/>
    </source>
</evidence>
<comment type="similarity">
    <text evidence="4">Belongs to the PEP-utilizing enzyme family.</text>
</comment>
<keyword evidence="9" id="KW-0547">Nucleotide-binding</keyword>
<dbReference type="InterPro" id="IPR006319">
    <property type="entry name" value="PEP_synth"/>
</dbReference>
<dbReference type="InterPro" id="IPR002192">
    <property type="entry name" value="PPDK_AMP/ATP-bd"/>
</dbReference>
<evidence type="ECO:0000256" key="5">
    <source>
        <dbReference type="ARBA" id="ARBA00011996"/>
    </source>
</evidence>
<dbReference type="GO" id="GO:0046872">
    <property type="term" value="F:metal ion binding"/>
    <property type="evidence" value="ECO:0007669"/>
    <property type="project" value="UniProtKB-KW"/>
</dbReference>
<keyword evidence="11" id="KW-0067">ATP-binding</keyword>
<dbReference type="AlphaFoldDB" id="A3R4M1"/>
<evidence type="ECO:0000256" key="6">
    <source>
        <dbReference type="ARBA" id="ARBA00021623"/>
    </source>
</evidence>
<dbReference type="EC" id="2.7.9.2" evidence="5"/>
<evidence type="ECO:0000256" key="4">
    <source>
        <dbReference type="ARBA" id="ARBA00007837"/>
    </source>
</evidence>
<evidence type="ECO:0000313" key="16">
    <source>
        <dbReference type="EMBL" id="ABN80335.1"/>
    </source>
</evidence>
<dbReference type="GO" id="GO:0005524">
    <property type="term" value="F:ATP binding"/>
    <property type="evidence" value="ECO:0007669"/>
    <property type="project" value="UniProtKB-KW"/>
</dbReference>
<evidence type="ECO:0000256" key="11">
    <source>
        <dbReference type="ARBA" id="ARBA00022840"/>
    </source>
</evidence>
<comment type="cofactor">
    <cofactor evidence="1">
        <name>Mg(2+)</name>
        <dbReference type="ChEBI" id="CHEBI:18420"/>
    </cofactor>
</comment>
<evidence type="ECO:0000256" key="10">
    <source>
        <dbReference type="ARBA" id="ARBA00022777"/>
    </source>
</evidence>
<evidence type="ECO:0000256" key="2">
    <source>
        <dbReference type="ARBA" id="ARBA00002988"/>
    </source>
</evidence>
<gene>
    <name evidence="16" type="primary">ppsB</name>
</gene>
<dbReference type="UniPathway" id="UPA00138"/>
<dbReference type="EMBL" id="EF127527">
    <property type="protein sequence ID" value="ABN80335.1"/>
    <property type="molecule type" value="Genomic_DNA"/>
</dbReference>
<dbReference type="GO" id="GO:0006094">
    <property type="term" value="P:gluconeogenesis"/>
    <property type="evidence" value="ECO:0007669"/>
    <property type="project" value="UniProtKB-UniPathway"/>
</dbReference>
<evidence type="ECO:0000256" key="3">
    <source>
        <dbReference type="ARBA" id="ARBA00004742"/>
    </source>
</evidence>
<dbReference type="GO" id="GO:0008986">
    <property type="term" value="F:pyruvate, water dikinase activity"/>
    <property type="evidence" value="ECO:0007669"/>
    <property type="project" value="UniProtKB-EC"/>
</dbReference>
<sequence>MKKMPDQWIYWLSELSKEHNDIVGKKCANLGELTQAGFHVPPGFALSVVAYDRFMKETEATDHVLKILANLKADAESVADTEKFDIISKEVRSAVESVPLPPDMDKTIREYYAELCRQTGKENLFVATRSAGPVSHPGQYETFLNVSGADDVVKYVRSVWASTFNTRSIIARARLGLKLEYDPIGVAVLTMVDAKAAGVMFSLNPINGDESKVSMEAGFGFGEAVVSGNVNPDRYLVDKITLEIDERVVSDKGSEFAYNPETRQMEYKELPLDRKQQPCLEDQEIIELARIAKKVEGHFGVPQDIEFAISGSLPFPESIYLVQARPESAWGKKKKESVLGKKTGFELLFEKATTPIKLKLD</sequence>
<comment type="function">
    <text evidence="2">Catalyzes the phosphorylation of pyruvate to phosphoenolpyruvate.</text>
</comment>
<organism evidence="16">
    <name type="scientific">Desulfobacterium sp. AK1</name>
    <dbReference type="NCBI Taxonomy" id="416261"/>
    <lineage>
        <taxon>Bacteria</taxon>
        <taxon>Pseudomonadati</taxon>
        <taxon>Thermodesulfobacteriota</taxon>
        <taxon>Desulfobacteria</taxon>
        <taxon>Desulfobacterales</taxon>
        <taxon>Desulfobacteriaceae</taxon>
        <taxon>Desulfobacterium</taxon>
    </lineage>
</organism>
<keyword evidence="8" id="KW-0479">Metal-binding</keyword>